<reference evidence="1" key="1">
    <citation type="journal article" date="2015" name="Nature">
        <title>Complex archaea that bridge the gap between prokaryotes and eukaryotes.</title>
        <authorList>
            <person name="Spang A."/>
            <person name="Saw J.H."/>
            <person name="Jorgensen S.L."/>
            <person name="Zaremba-Niedzwiedzka K."/>
            <person name="Martijn J."/>
            <person name="Lind A.E."/>
            <person name="van Eijk R."/>
            <person name="Schleper C."/>
            <person name="Guy L."/>
            <person name="Ettema T.J."/>
        </authorList>
    </citation>
    <scope>NUCLEOTIDE SEQUENCE</scope>
</reference>
<dbReference type="EMBL" id="LAZR01002436">
    <property type="protein sequence ID" value="KKN30077.1"/>
    <property type="molecule type" value="Genomic_DNA"/>
</dbReference>
<evidence type="ECO:0000313" key="1">
    <source>
        <dbReference type="EMBL" id="KKN30077.1"/>
    </source>
</evidence>
<organism evidence="1">
    <name type="scientific">marine sediment metagenome</name>
    <dbReference type="NCBI Taxonomy" id="412755"/>
    <lineage>
        <taxon>unclassified sequences</taxon>
        <taxon>metagenomes</taxon>
        <taxon>ecological metagenomes</taxon>
    </lineage>
</organism>
<accession>A0A0F9PZB8</accession>
<sequence length="358" mass="40916">MATVTQPSTEGLFDESAGYDEDVGIRLAAGLSDEEKRQAKALYRLFNELWGVCIVIGDPGTGKDTFGNYLAHTIQRYFPSKRLLRDEKPRRLFGHFHGLFNEDVLREDIARMKKAAVGVVAAKIDDALEKAAADWVQGAGTVLLQDSILYLTEYWRYCYKREPHNPMNKTMGAIHKEKRHLNTLIIGTVQMASELDRWTCLPWIDWVTYCNRQRTNPTVFHYRVYKAKYDRRKEILLATGNPFRITVDAGKPRSFLGAGKIVVQKPNYVPETEEERVVLAVLKTGVDEYDQLVEYLETEGDMSEWETLRTLKQLALKLPNQGGKFVIDYPCWFKTFNSRSAPQIRTALKAPASLGIRD</sequence>
<proteinExistence type="predicted"/>
<dbReference type="AlphaFoldDB" id="A0A0F9PZB8"/>
<dbReference type="InterPro" id="IPR027417">
    <property type="entry name" value="P-loop_NTPase"/>
</dbReference>
<comment type="caution">
    <text evidence="1">The sequence shown here is derived from an EMBL/GenBank/DDBJ whole genome shotgun (WGS) entry which is preliminary data.</text>
</comment>
<protein>
    <submittedName>
        <fullName evidence="1">Uncharacterized protein</fullName>
    </submittedName>
</protein>
<dbReference type="SUPFAM" id="SSF52540">
    <property type="entry name" value="P-loop containing nucleoside triphosphate hydrolases"/>
    <property type="match status" value="1"/>
</dbReference>
<gene>
    <name evidence="1" type="ORF">LCGC14_0837540</name>
</gene>
<name>A0A0F9PZB8_9ZZZZ</name>